<dbReference type="Proteomes" id="UP000319576">
    <property type="component" value="Chromosome"/>
</dbReference>
<evidence type="ECO:0000256" key="3">
    <source>
        <dbReference type="ARBA" id="ARBA00038502"/>
    </source>
</evidence>
<evidence type="ECO:0000313" key="6">
    <source>
        <dbReference type="Proteomes" id="UP000319576"/>
    </source>
</evidence>
<dbReference type="InterPro" id="IPR051531">
    <property type="entry name" value="N-acetyltransferase"/>
</dbReference>
<sequence length="202" mass="22694">MMRPDWRPPTLDTPRLVLRPFEEADAEPLFSLAANPAVTRFTLWDHHQTLADTRVFVRDYARSRYAEGVPEPLAVCLKADPRRWPVGAVGVFWASQSNRVMELGYWLGEPFWGAGYAAEACRVAVTHAFAAYAVERIQARVIAGNDASVRVLEKVGFRAEGTLRGSLYRRGRQEDVRFYATLRGDWTGERPGTAVPGRRGTT</sequence>
<dbReference type="RefSeq" id="WP_145243326.1">
    <property type="nucleotide sequence ID" value="NZ_CP036273.1"/>
</dbReference>
<evidence type="ECO:0000313" key="5">
    <source>
        <dbReference type="EMBL" id="QDU23225.1"/>
    </source>
</evidence>
<dbReference type="SUPFAM" id="SSF55729">
    <property type="entry name" value="Acyl-CoA N-acyltransferases (Nat)"/>
    <property type="match status" value="1"/>
</dbReference>
<dbReference type="InterPro" id="IPR000182">
    <property type="entry name" value="GNAT_dom"/>
</dbReference>
<feature type="domain" description="N-acetyltransferase" evidence="4">
    <location>
        <begin position="16"/>
        <end position="183"/>
    </location>
</feature>
<reference evidence="5 6" key="1">
    <citation type="submission" date="2019-02" db="EMBL/GenBank/DDBJ databases">
        <title>Deep-cultivation of Planctomycetes and their phenomic and genomic characterization uncovers novel biology.</title>
        <authorList>
            <person name="Wiegand S."/>
            <person name="Jogler M."/>
            <person name="Boedeker C."/>
            <person name="Pinto D."/>
            <person name="Vollmers J."/>
            <person name="Rivas-Marin E."/>
            <person name="Kohn T."/>
            <person name="Peeters S.H."/>
            <person name="Heuer A."/>
            <person name="Rast P."/>
            <person name="Oberbeckmann S."/>
            <person name="Bunk B."/>
            <person name="Jeske O."/>
            <person name="Meyerdierks A."/>
            <person name="Storesund J.E."/>
            <person name="Kallscheuer N."/>
            <person name="Luecker S."/>
            <person name="Lage O.M."/>
            <person name="Pohl T."/>
            <person name="Merkel B.J."/>
            <person name="Hornburger P."/>
            <person name="Mueller R.-W."/>
            <person name="Bruemmer F."/>
            <person name="Labrenz M."/>
            <person name="Spormann A.M."/>
            <person name="Op den Camp H."/>
            <person name="Overmann J."/>
            <person name="Amann R."/>
            <person name="Jetten M.S.M."/>
            <person name="Mascher T."/>
            <person name="Medema M.H."/>
            <person name="Devos D.P."/>
            <person name="Kaster A.-K."/>
            <person name="Ovreas L."/>
            <person name="Rohde M."/>
            <person name="Galperin M.Y."/>
            <person name="Jogler C."/>
        </authorList>
    </citation>
    <scope>NUCLEOTIDE SEQUENCE [LARGE SCALE GENOMIC DNA]</scope>
    <source>
        <strain evidence="5 6">ETA_A1</strain>
    </source>
</reference>
<dbReference type="OrthoDB" id="9795206at2"/>
<dbReference type="PROSITE" id="PS51186">
    <property type="entry name" value="GNAT"/>
    <property type="match status" value="1"/>
</dbReference>
<protein>
    <submittedName>
        <fullName evidence="5">Ribosomal N-acetyltransferase YdaF</fullName>
        <ecNumber evidence="5">2.3.1.-</ecNumber>
    </submittedName>
</protein>
<dbReference type="GO" id="GO:0016747">
    <property type="term" value="F:acyltransferase activity, transferring groups other than amino-acyl groups"/>
    <property type="evidence" value="ECO:0007669"/>
    <property type="project" value="InterPro"/>
</dbReference>
<keyword evidence="6" id="KW-1185">Reference proteome</keyword>
<dbReference type="InterPro" id="IPR016181">
    <property type="entry name" value="Acyl_CoA_acyltransferase"/>
</dbReference>
<dbReference type="Gene3D" id="3.40.630.30">
    <property type="match status" value="1"/>
</dbReference>
<comment type="similarity">
    <text evidence="3">Belongs to the acetyltransferase family. RimJ subfamily.</text>
</comment>
<organism evidence="5 6">
    <name type="scientific">Urbifossiella limnaea</name>
    <dbReference type="NCBI Taxonomy" id="2528023"/>
    <lineage>
        <taxon>Bacteria</taxon>
        <taxon>Pseudomonadati</taxon>
        <taxon>Planctomycetota</taxon>
        <taxon>Planctomycetia</taxon>
        <taxon>Gemmatales</taxon>
        <taxon>Gemmataceae</taxon>
        <taxon>Urbifossiella</taxon>
    </lineage>
</organism>
<keyword evidence="2 5" id="KW-0012">Acyltransferase</keyword>
<dbReference type="AlphaFoldDB" id="A0A517Y0E3"/>
<dbReference type="Pfam" id="PF13302">
    <property type="entry name" value="Acetyltransf_3"/>
    <property type="match status" value="1"/>
</dbReference>
<dbReference type="KEGG" id="uli:ETAA1_52170"/>
<dbReference type="EMBL" id="CP036273">
    <property type="protein sequence ID" value="QDU23225.1"/>
    <property type="molecule type" value="Genomic_DNA"/>
</dbReference>
<keyword evidence="1 5" id="KW-0808">Transferase</keyword>
<proteinExistence type="inferred from homology"/>
<evidence type="ECO:0000256" key="2">
    <source>
        <dbReference type="ARBA" id="ARBA00023315"/>
    </source>
</evidence>
<dbReference type="PANTHER" id="PTHR43792:SF8">
    <property type="entry name" value="[RIBOSOMAL PROTEIN US5]-ALANINE N-ACETYLTRANSFERASE"/>
    <property type="match status" value="1"/>
</dbReference>
<dbReference type="PANTHER" id="PTHR43792">
    <property type="entry name" value="GNAT FAMILY, PUTATIVE (AFU_ORTHOLOGUE AFUA_3G00765)-RELATED-RELATED"/>
    <property type="match status" value="1"/>
</dbReference>
<evidence type="ECO:0000259" key="4">
    <source>
        <dbReference type="PROSITE" id="PS51186"/>
    </source>
</evidence>
<dbReference type="EC" id="2.3.1.-" evidence="5"/>
<gene>
    <name evidence="5" type="primary">ydaF_1</name>
    <name evidence="5" type="ORF">ETAA1_52170</name>
</gene>
<accession>A0A517Y0E3</accession>
<name>A0A517Y0E3_9BACT</name>
<evidence type="ECO:0000256" key="1">
    <source>
        <dbReference type="ARBA" id="ARBA00022679"/>
    </source>
</evidence>